<accession>X6MT86</accession>
<gene>
    <name evidence="2" type="ORF">RFI_21036</name>
</gene>
<evidence type="ECO:0000313" key="2">
    <source>
        <dbReference type="EMBL" id="ETO16315.1"/>
    </source>
</evidence>
<dbReference type="AlphaFoldDB" id="X6MT86"/>
<protein>
    <submittedName>
        <fullName evidence="2">Uncharacterized protein</fullName>
    </submittedName>
</protein>
<keyword evidence="1" id="KW-0812">Transmembrane</keyword>
<name>X6MT86_RETFI</name>
<comment type="caution">
    <text evidence="2">The sequence shown here is derived from an EMBL/GenBank/DDBJ whole genome shotgun (WGS) entry which is preliminary data.</text>
</comment>
<dbReference type="Proteomes" id="UP000023152">
    <property type="component" value="Unassembled WGS sequence"/>
</dbReference>
<evidence type="ECO:0000313" key="3">
    <source>
        <dbReference type="Proteomes" id="UP000023152"/>
    </source>
</evidence>
<evidence type="ECO:0000256" key="1">
    <source>
        <dbReference type="SAM" id="Phobius"/>
    </source>
</evidence>
<keyword evidence="1" id="KW-0472">Membrane</keyword>
<organism evidence="2 3">
    <name type="scientific">Reticulomyxa filosa</name>
    <dbReference type="NCBI Taxonomy" id="46433"/>
    <lineage>
        <taxon>Eukaryota</taxon>
        <taxon>Sar</taxon>
        <taxon>Rhizaria</taxon>
        <taxon>Retaria</taxon>
        <taxon>Foraminifera</taxon>
        <taxon>Monothalamids</taxon>
        <taxon>Reticulomyxidae</taxon>
        <taxon>Reticulomyxa</taxon>
    </lineage>
</organism>
<feature type="transmembrane region" description="Helical" evidence="1">
    <location>
        <begin position="45"/>
        <end position="64"/>
    </location>
</feature>
<sequence>MEDILIGKQFEIMEIIKSKITYYFFSSNVLYTNFEKFFLLAKKKGLVVLIFFGIFCLNPIFNITDGSESNKKKRCGQQTKGKKKKKQQLAEFKLNHVLTCIIKFCMMTLDWRHYENCL</sequence>
<dbReference type="EMBL" id="ASPP01018374">
    <property type="protein sequence ID" value="ETO16315.1"/>
    <property type="molecule type" value="Genomic_DNA"/>
</dbReference>
<reference evidence="2 3" key="1">
    <citation type="journal article" date="2013" name="Curr. Biol.">
        <title>The Genome of the Foraminiferan Reticulomyxa filosa.</title>
        <authorList>
            <person name="Glockner G."/>
            <person name="Hulsmann N."/>
            <person name="Schleicher M."/>
            <person name="Noegel A.A."/>
            <person name="Eichinger L."/>
            <person name="Gallinger C."/>
            <person name="Pawlowski J."/>
            <person name="Sierra R."/>
            <person name="Euteneuer U."/>
            <person name="Pillet L."/>
            <person name="Moustafa A."/>
            <person name="Platzer M."/>
            <person name="Groth M."/>
            <person name="Szafranski K."/>
            <person name="Schliwa M."/>
        </authorList>
    </citation>
    <scope>NUCLEOTIDE SEQUENCE [LARGE SCALE GENOMIC DNA]</scope>
</reference>
<keyword evidence="1" id="KW-1133">Transmembrane helix</keyword>
<proteinExistence type="predicted"/>
<keyword evidence="3" id="KW-1185">Reference proteome</keyword>